<evidence type="ECO:0000256" key="2">
    <source>
        <dbReference type="SAM" id="SignalP"/>
    </source>
</evidence>
<name>A0A937FU52_9BACT</name>
<gene>
    <name evidence="3" type="ORF">JMN32_06720</name>
</gene>
<evidence type="ECO:0000256" key="1">
    <source>
        <dbReference type="SAM" id="Coils"/>
    </source>
</evidence>
<comment type="caution">
    <text evidence="3">The sequence shown here is derived from an EMBL/GenBank/DDBJ whole genome shotgun (WGS) entry which is preliminary data.</text>
</comment>
<dbReference type="AlphaFoldDB" id="A0A937FU52"/>
<protein>
    <recommendedName>
        <fullName evidence="5">Peptidase S74 domain-containing protein</fullName>
    </recommendedName>
</protein>
<reference evidence="3" key="1">
    <citation type="submission" date="2021-01" db="EMBL/GenBank/DDBJ databases">
        <title>Fulvivirga kasyanovii gen. nov., sp nov., a novel member of the phylum Bacteroidetes isolated from seawater in a mussel farm.</title>
        <authorList>
            <person name="Zhao L.-H."/>
            <person name="Wang Z.-J."/>
        </authorList>
    </citation>
    <scope>NUCLEOTIDE SEQUENCE</scope>
    <source>
        <strain evidence="3">29W222</strain>
    </source>
</reference>
<feature type="signal peptide" evidence="2">
    <location>
        <begin position="1"/>
        <end position="19"/>
    </location>
</feature>
<evidence type="ECO:0000313" key="3">
    <source>
        <dbReference type="EMBL" id="MBL6445994.1"/>
    </source>
</evidence>
<evidence type="ECO:0008006" key="5">
    <source>
        <dbReference type="Google" id="ProtNLM"/>
    </source>
</evidence>
<keyword evidence="4" id="KW-1185">Reference proteome</keyword>
<feature type="coiled-coil region" evidence="1">
    <location>
        <begin position="580"/>
        <end position="607"/>
    </location>
</feature>
<dbReference type="RefSeq" id="WP_202855542.1">
    <property type="nucleotide sequence ID" value="NZ_JAEUGD010000021.1"/>
</dbReference>
<keyword evidence="2" id="KW-0732">Signal</keyword>
<evidence type="ECO:0000313" key="4">
    <source>
        <dbReference type="Proteomes" id="UP000614216"/>
    </source>
</evidence>
<dbReference type="EMBL" id="JAEUGD010000021">
    <property type="protein sequence ID" value="MBL6445994.1"/>
    <property type="molecule type" value="Genomic_DNA"/>
</dbReference>
<keyword evidence="1" id="KW-0175">Coiled coil</keyword>
<feature type="chain" id="PRO_5036945278" description="Peptidase S74 domain-containing protein" evidence="2">
    <location>
        <begin position="20"/>
        <end position="607"/>
    </location>
</feature>
<proteinExistence type="predicted"/>
<organism evidence="3 4">
    <name type="scientific">Fulvivirga marina</name>
    <dbReference type="NCBI Taxonomy" id="2494733"/>
    <lineage>
        <taxon>Bacteria</taxon>
        <taxon>Pseudomonadati</taxon>
        <taxon>Bacteroidota</taxon>
        <taxon>Cytophagia</taxon>
        <taxon>Cytophagales</taxon>
        <taxon>Fulvivirgaceae</taxon>
        <taxon>Fulvivirga</taxon>
    </lineage>
</organism>
<dbReference type="Proteomes" id="UP000614216">
    <property type="component" value="Unassembled WGS sequence"/>
</dbReference>
<sequence>MKKLSSYLFTMLAVNMGWSQTNTTLGTNAGGSITTAVYGTTIGYNAGQDLSTGNFSTFIGANAGANTTTGAQNTFIGSSSGYQNTIGQYNTAIGDYSGYASTGSNNVYLGKHAGYQNTKDGNVFVGYFSGYSNTTGSANLFAGYMTGYYSTGSSNTFLGYYAGYKNTSGSTNTFVGSYTGFDNTTGHNNVFLGQTAGRLNTTGAYNVCIGNFSGYKNTTGIKNVYIGQTAGYNNVSGNNNVFIGNQAGHGETGSDKFYLANSSTNTLLYGDFATTKLGIGTTTPTETLDVNGTIAIRGGSPAAGYVLTSDANGVASWQAPTGGAGGGVWSVNGSDVYYNAGNVGVGMIPSAYLDGAPIAPLEVSSFMHISRTSRPHVRLFENGNTVARMQGGHYTGMGNGAPGGNPHFVLTDPQGSTTILSANLTSKNVGIGTVNAQQRLHVYNTSGNAMMRFQTANRAWDVGMVTNGGNPDEFVIADETGNKWFLINTSNKTVVMGVPNQNHHSLAVQGKMTAQEIKVKPDPLVPDYVFEEDYTLKGLDEVEAYVKEHKHLPGIPSAQEIEENEGVYLGEMTYKLLEKVEELTLHMIKLKKENEELKARLETLETK</sequence>
<accession>A0A937FU52</accession>